<gene>
    <name evidence="18" type="ORF">EL26_18315</name>
</gene>
<reference evidence="18 19" key="1">
    <citation type="journal article" date="2013" name="Int. J. Syst. Evol. Microbiol.">
        <title>Tumebacillus flagellatus sp. nov., an alpha-amylase/pullulanase-producing bacterium isolated from cassava wastewater.</title>
        <authorList>
            <person name="Wang Q."/>
            <person name="Xie N."/>
            <person name="Qin Y."/>
            <person name="Shen N."/>
            <person name="Zhu J."/>
            <person name="Mi H."/>
            <person name="Huang R."/>
        </authorList>
    </citation>
    <scope>NUCLEOTIDE SEQUENCE [LARGE SCALE GENOMIC DNA]</scope>
    <source>
        <strain evidence="18 19">GST4</strain>
    </source>
</reference>
<comment type="similarity">
    <text evidence="7">Belongs to the CobU/CobP family.</text>
</comment>
<organism evidence="18 19">
    <name type="scientific">Tumebacillus flagellatus</name>
    <dbReference type="NCBI Taxonomy" id="1157490"/>
    <lineage>
        <taxon>Bacteria</taxon>
        <taxon>Bacillati</taxon>
        <taxon>Bacillota</taxon>
        <taxon>Bacilli</taxon>
        <taxon>Bacillales</taxon>
        <taxon>Alicyclobacillaceae</taxon>
        <taxon>Tumebacillus</taxon>
    </lineage>
</organism>
<protein>
    <recommendedName>
        <fullName evidence="16">Adenosylcobinamide kinase</fullName>
        <ecNumber evidence="8">2.7.1.156</ecNumber>
        <ecNumber evidence="9">2.7.7.62</ecNumber>
    </recommendedName>
    <alternativeName>
        <fullName evidence="17">Adenosylcobinamide-phosphate guanylyltransferase</fullName>
    </alternativeName>
</protein>
<keyword evidence="15" id="KW-0342">GTP-binding</keyword>
<dbReference type="AlphaFoldDB" id="A0A074M711"/>
<accession>A0A074M711</accession>
<evidence type="ECO:0000256" key="15">
    <source>
        <dbReference type="ARBA" id="ARBA00023134"/>
    </source>
</evidence>
<keyword evidence="11" id="KW-0808">Transferase</keyword>
<evidence type="ECO:0000256" key="14">
    <source>
        <dbReference type="ARBA" id="ARBA00022840"/>
    </source>
</evidence>
<dbReference type="eggNOG" id="COG2087">
    <property type="taxonomic scope" value="Bacteria"/>
</dbReference>
<evidence type="ECO:0000256" key="10">
    <source>
        <dbReference type="ARBA" id="ARBA00022573"/>
    </source>
</evidence>
<dbReference type="Proteomes" id="UP000027931">
    <property type="component" value="Unassembled WGS sequence"/>
</dbReference>
<dbReference type="STRING" id="1157490.EL26_18315"/>
<evidence type="ECO:0000256" key="1">
    <source>
        <dbReference type="ARBA" id="ARBA00000312"/>
    </source>
</evidence>
<comment type="pathway">
    <text evidence="6">Cofactor biosynthesis; adenosylcobalamin biosynthesis; adenosylcobalamin from cob(II)yrinate a,c-diamide: step 5/7.</text>
</comment>
<evidence type="ECO:0000256" key="7">
    <source>
        <dbReference type="ARBA" id="ARBA00007490"/>
    </source>
</evidence>
<evidence type="ECO:0000256" key="13">
    <source>
        <dbReference type="ARBA" id="ARBA00022777"/>
    </source>
</evidence>
<evidence type="ECO:0000256" key="9">
    <source>
        <dbReference type="ARBA" id="ARBA00012523"/>
    </source>
</evidence>
<dbReference type="GO" id="GO:0005524">
    <property type="term" value="F:ATP binding"/>
    <property type="evidence" value="ECO:0007669"/>
    <property type="project" value="UniProtKB-KW"/>
</dbReference>
<dbReference type="PANTHER" id="PTHR34848:SF1">
    <property type="entry name" value="BIFUNCTIONAL ADENOSYLCOBALAMIN BIOSYNTHESIS PROTEIN COBU"/>
    <property type="match status" value="1"/>
</dbReference>
<comment type="catalytic activity">
    <reaction evidence="3">
        <text>adenosylcob(III)inamide + GTP = adenosylcob(III)inamide phosphate + GDP + H(+)</text>
        <dbReference type="Rhea" id="RHEA:15765"/>
        <dbReference type="ChEBI" id="CHEBI:2480"/>
        <dbReference type="ChEBI" id="CHEBI:15378"/>
        <dbReference type="ChEBI" id="CHEBI:37565"/>
        <dbReference type="ChEBI" id="CHEBI:58189"/>
        <dbReference type="ChEBI" id="CHEBI:58502"/>
        <dbReference type="EC" id="2.7.1.156"/>
    </reaction>
</comment>
<evidence type="ECO:0000256" key="12">
    <source>
        <dbReference type="ARBA" id="ARBA00022741"/>
    </source>
</evidence>
<keyword evidence="13" id="KW-0418">Kinase</keyword>
<evidence type="ECO:0000256" key="4">
    <source>
        <dbReference type="ARBA" id="ARBA00003889"/>
    </source>
</evidence>
<dbReference type="PANTHER" id="PTHR34848">
    <property type="match status" value="1"/>
</dbReference>
<dbReference type="GO" id="GO:0008820">
    <property type="term" value="F:cobinamide phosphate guanylyltransferase activity"/>
    <property type="evidence" value="ECO:0007669"/>
    <property type="project" value="UniProtKB-EC"/>
</dbReference>
<dbReference type="EMBL" id="JMIR01000031">
    <property type="protein sequence ID" value="KEO81797.1"/>
    <property type="molecule type" value="Genomic_DNA"/>
</dbReference>
<keyword evidence="10" id="KW-0169">Cobalamin biosynthesis</keyword>
<evidence type="ECO:0000313" key="19">
    <source>
        <dbReference type="Proteomes" id="UP000027931"/>
    </source>
</evidence>
<comment type="function">
    <text evidence="4">Catalyzes ATP-dependent phosphorylation of adenosylcobinamide and addition of GMP to adenosylcobinamide phosphate.</text>
</comment>
<evidence type="ECO:0000256" key="17">
    <source>
        <dbReference type="ARBA" id="ARBA00030571"/>
    </source>
</evidence>
<dbReference type="CDD" id="cd00544">
    <property type="entry name" value="CobU"/>
    <property type="match status" value="1"/>
</dbReference>
<dbReference type="Pfam" id="PF02283">
    <property type="entry name" value="CobU"/>
    <property type="match status" value="1"/>
</dbReference>
<dbReference type="UniPathway" id="UPA00148">
    <property type="reaction ID" value="UER00236"/>
</dbReference>
<dbReference type="EC" id="2.7.7.62" evidence="9"/>
<dbReference type="SUPFAM" id="SSF52540">
    <property type="entry name" value="P-loop containing nucleoside triphosphate hydrolases"/>
    <property type="match status" value="1"/>
</dbReference>
<dbReference type="GO" id="GO:0043752">
    <property type="term" value="F:adenosylcobinamide kinase activity"/>
    <property type="evidence" value="ECO:0007669"/>
    <property type="project" value="UniProtKB-EC"/>
</dbReference>
<evidence type="ECO:0000256" key="16">
    <source>
        <dbReference type="ARBA" id="ARBA00029570"/>
    </source>
</evidence>
<evidence type="ECO:0000256" key="2">
    <source>
        <dbReference type="ARBA" id="ARBA00000711"/>
    </source>
</evidence>
<dbReference type="GO" id="GO:0009236">
    <property type="term" value="P:cobalamin biosynthetic process"/>
    <property type="evidence" value="ECO:0007669"/>
    <property type="project" value="UniProtKB-UniPathway"/>
</dbReference>
<evidence type="ECO:0000256" key="8">
    <source>
        <dbReference type="ARBA" id="ARBA00012016"/>
    </source>
</evidence>
<dbReference type="GO" id="GO:0005525">
    <property type="term" value="F:GTP binding"/>
    <property type="evidence" value="ECO:0007669"/>
    <property type="project" value="UniProtKB-KW"/>
</dbReference>
<comment type="caution">
    <text evidence="18">The sequence shown here is derived from an EMBL/GenBank/DDBJ whole genome shotgun (WGS) entry which is preliminary data.</text>
</comment>
<evidence type="ECO:0000256" key="5">
    <source>
        <dbReference type="ARBA" id="ARBA00004692"/>
    </source>
</evidence>
<dbReference type="EC" id="2.7.1.156" evidence="8"/>
<dbReference type="Gene3D" id="3.40.50.300">
    <property type="entry name" value="P-loop containing nucleotide triphosphate hydrolases"/>
    <property type="match status" value="1"/>
</dbReference>
<keyword evidence="14" id="KW-0067">ATP-binding</keyword>
<dbReference type="InterPro" id="IPR003203">
    <property type="entry name" value="CobU/CobP"/>
</dbReference>
<evidence type="ECO:0000256" key="6">
    <source>
        <dbReference type="ARBA" id="ARBA00005159"/>
    </source>
</evidence>
<proteinExistence type="inferred from homology"/>
<name>A0A074M711_9BACL</name>
<dbReference type="OrthoDB" id="9799422at2"/>
<comment type="catalytic activity">
    <reaction evidence="2">
        <text>adenosylcob(III)inamide phosphate + GTP + H(+) = adenosylcob(III)inamide-GDP + diphosphate</text>
        <dbReference type="Rhea" id="RHEA:22712"/>
        <dbReference type="ChEBI" id="CHEBI:15378"/>
        <dbReference type="ChEBI" id="CHEBI:33019"/>
        <dbReference type="ChEBI" id="CHEBI:37565"/>
        <dbReference type="ChEBI" id="CHEBI:58502"/>
        <dbReference type="ChEBI" id="CHEBI:60487"/>
        <dbReference type="EC" id="2.7.7.62"/>
    </reaction>
</comment>
<comment type="catalytic activity">
    <reaction evidence="1">
        <text>adenosylcob(III)inamide + ATP = adenosylcob(III)inamide phosphate + ADP + H(+)</text>
        <dbReference type="Rhea" id="RHEA:15769"/>
        <dbReference type="ChEBI" id="CHEBI:2480"/>
        <dbReference type="ChEBI" id="CHEBI:15378"/>
        <dbReference type="ChEBI" id="CHEBI:30616"/>
        <dbReference type="ChEBI" id="CHEBI:58502"/>
        <dbReference type="ChEBI" id="CHEBI:456216"/>
        <dbReference type="EC" id="2.7.1.156"/>
    </reaction>
</comment>
<keyword evidence="12" id="KW-0547">Nucleotide-binding</keyword>
<keyword evidence="19" id="KW-1185">Reference proteome</keyword>
<comment type="pathway">
    <text evidence="5">Cofactor biosynthesis; adenosylcobalamin biosynthesis; adenosylcobalamin from cob(II)yrinate a,c-diamide: step 6/7.</text>
</comment>
<evidence type="ECO:0000256" key="11">
    <source>
        <dbReference type="ARBA" id="ARBA00022679"/>
    </source>
</evidence>
<evidence type="ECO:0000313" key="18">
    <source>
        <dbReference type="EMBL" id="KEO81797.1"/>
    </source>
</evidence>
<dbReference type="InterPro" id="IPR027417">
    <property type="entry name" value="P-loop_NTPase"/>
</dbReference>
<dbReference type="RefSeq" id="WP_081857300.1">
    <property type="nucleotide sequence ID" value="NZ_JMIR01000031.1"/>
</dbReference>
<sequence length="248" mass="27668">MPYTLITGGVRSGKSAWAERVAGLSRRVLYVATGQVWDEEMERRIDVHRDRRPAQWGLLEVQAELAEPLMEAMQDAGQPWEGVLIDDLSTWVSTVLLQLPEEEWRSEGTRNRLFNEATQLAARLRQSSVPATVVTNETGLGGVALTPLGRAFQDLLGVVNQIFAAQAEDVYLVVSGRPLKLPNVEETFLEEKRNEHHPENASLIEEQSNEWFSGSAERMSQGTPNTKVFSFEESFSQIDLASRGGTDL</sequence>
<evidence type="ECO:0000256" key="3">
    <source>
        <dbReference type="ARBA" id="ARBA00001522"/>
    </source>
</evidence>